<dbReference type="Gene3D" id="3.10.450.60">
    <property type="match status" value="1"/>
</dbReference>
<dbReference type="InterPro" id="IPR027433">
    <property type="entry name" value="Lipoxygenase_dom_3"/>
</dbReference>
<dbReference type="InterPro" id="IPR000907">
    <property type="entry name" value="LipOase"/>
</dbReference>
<reference evidence="14" key="1">
    <citation type="submission" date="2021-01" db="EMBL/GenBank/DDBJ databases">
        <title>Adiantum capillus-veneris genome.</title>
        <authorList>
            <person name="Fang Y."/>
            <person name="Liao Q."/>
        </authorList>
    </citation>
    <scope>NUCLEOTIDE SEQUENCE</scope>
    <source>
        <strain evidence="14">H3</strain>
        <tissue evidence="14">Leaf</tissue>
    </source>
</reference>
<keyword evidence="4" id="KW-0925">Oxylipin biosynthesis</keyword>
<dbReference type="InterPro" id="IPR001246">
    <property type="entry name" value="LipOase_plant"/>
</dbReference>
<dbReference type="PRINTS" id="PR00087">
    <property type="entry name" value="LIPOXYGENASE"/>
</dbReference>
<evidence type="ECO:0000256" key="10">
    <source>
        <dbReference type="PROSITE-ProRule" id="PRU00152"/>
    </source>
</evidence>
<dbReference type="InterPro" id="IPR013819">
    <property type="entry name" value="LipOase_C"/>
</dbReference>
<name>A0A9D4USY7_ADICA</name>
<dbReference type="PRINTS" id="PR00468">
    <property type="entry name" value="PLTLPOXGNASE"/>
</dbReference>
<keyword evidence="9" id="KW-0275">Fatty acid biosynthesis</keyword>
<dbReference type="InterPro" id="IPR001024">
    <property type="entry name" value="PLAT/LH2_dom"/>
</dbReference>
<evidence type="ECO:0000259" key="12">
    <source>
        <dbReference type="PROSITE" id="PS50095"/>
    </source>
</evidence>
<dbReference type="SUPFAM" id="SSF48484">
    <property type="entry name" value="Lipoxigenase"/>
    <property type="match status" value="1"/>
</dbReference>
<dbReference type="AlphaFoldDB" id="A0A9D4USY7"/>
<evidence type="ECO:0000313" key="14">
    <source>
        <dbReference type="EMBL" id="KAI5073504.1"/>
    </source>
</evidence>
<proteinExistence type="inferred from homology"/>
<dbReference type="OrthoDB" id="407298at2759"/>
<dbReference type="Proteomes" id="UP000886520">
    <property type="component" value="Chromosome 11"/>
</dbReference>
<keyword evidence="2" id="KW-0444">Lipid biosynthesis</keyword>
<gene>
    <name evidence="14" type="ORF">GOP47_0011517</name>
</gene>
<evidence type="ECO:0000256" key="6">
    <source>
        <dbReference type="ARBA" id="ARBA00022964"/>
    </source>
</evidence>
<dbReference type="GO" id="GO:0031408">
    <property type="term" value="P:oxylipin biosynthetic process"/>
    <property type="evidence" value="ECO:0007669"/>
    <property type="project" value="UniProtKB-KW"/>
</dbReference>
<comment type="similarity">
    <text evidence="1">Belongs to the lipoxygenase family.</text>
</comment>
<dbReference type="PROSITE" id="PS51393">
    <property type="entry name" value="LIPOXYGENASE_3"/>
    <property type="match status" value="1"/>
</dbReference>
<dbReference type="GO" id="GO:0034440">
    <property type="term" value="P:lipid oxidation"/>
    <property type="evidence" value="ECO:0007669"/>
    <property type="project" value="InterPro"/>
</dbReference>
<evidence type="ECO:0000256" key="11">
    <source>
        <dbReference type="SAM" id="MobiDB-lite"/>
    </source>
</evidence>
<dbReference type="InterPro" id="IPR036226">
    <property type="entry name" value="LipOase_C_sf"/>
</dbReference>
<dbReference type="Gene3D" id="2.60.60.20">
    <property type="entry name" value="PLAT/LH2 domain"/>
    <property type="match status" value="1"/>
</dbReference>
<keyword evidence="7" id="KW-0560">Oxidoreductase</keyword>
<keyword evidence="15" id="KW-1185">Reference proteome</keyword>
<sequence length="822" mass="91290">MESLSLIQGKVEISKEGLLDSVAHSISALLGSKINLQLVSLALDPATQRGKLSAVHKLKIGTYLPSFLSTSSEKVKKDSYLFPCKFDVAQDFGPPGAIVLDSEVAREFFVESITLQLPGSSEEVQFLAKTWINESKLYNGPRILFADKAYLPCDTPKGLEKLRKEELVNLQGDGTGERKSGERIYDYALYDNLGNPDLNADLTRPVLGGSKSLPYPRRCRTGGKHTKADPASESPTASTYLPRDEVFSSQKSSDISNKGIRAAGHEAQTLLSGEKPFKSFEDLQGIYAGNLDPSLSSKYAQDDGSLLKFPPPTVVQANKQGWMTDEEFARQRLAGMNPAMIQRLKTFPPESTLDADVYGPEKCNITEDHLEGQLEGLTVEQALHEKRLYILDYHNSAFTPLVAKINEGEGKVYTSRTLFFLTKAGVLLPVVIELLLPPKLPSSGETWTNRVFTPPPSGKIDWLWQLAKGHVALVDTCHQHLCSHWLKTHACMEPFIIATRRHLSGIHPINMLLSPHFKDTMGTNQGARQTFLNSDGRIERCFVTGKHSNEVSSIDYGRWQFDEQAISKDLIRRGMAEPDEDAEHGLRLHIEDYPYAKDGLDLWAAIHTWVKEYISIYYENDTDVEMDDELQAWWTEVREVGHGDHKGAQWWEKMVSKTALVEAISTLLWMATGLHAVAGFGQYPFAGFMPNSPTMGRRLIPEEGSKEHKELLGDPRAFFLASFSSQREATTAMGTFEITSQHMSEEVYLGGEGDVPPSHDPRVVAAHERFRASIAALHDVIHERTAHPTPHRAGPSEMPFTLLLPFSPAGLTARGIANSISI</sequence>
<evidence type="ECO:0000256" key="1">
    <source>
        <dbReference type="ARBA" id="ARBA00009419"/>
    </source>
</evidence>
<dbReference type="GO" id="GO:0006633">
    <property type="term" value="P:fatty acid biosynthetic process"/>
    <property type="evidence" value="ECO:0007669"/>
    <property type="project" value="UniProtKB-KW"/>
</dbReference>
<evidence type="ECO:0000259" key="13">
    <source>
        <dbReference type="PROSITE" id="PS51393"/>
    </source>
</evidence>
<dbReference type="Pfam" id="PF00305">
    <property type="entry name" value="Lipoxygenase"/>
    <property type="match status" value="1"/>
</dbReference>
<evidence type="ECO:0000256" key="3">
    <source>
        <dbReference type="ARBA" id="ARBA00022723"/>
    </source>
</evidence>
<keyword evidence="5" id="KW-0276">Fatty acid metabolism</keyword>
<keyword evidence="3" id="KW-0479">Metal-binding</keyword>
<evidence type="ECO:0008006" key="16">
    <source>
        <dbReference type="Google" id="ProtNLM"/>
    </source>
</evidence>
<evidence type="ECO:0000313" key="15">
    <source>
        <dbReference type="Proteomes" id="UP000886520"/>
    </source>
</evidence>
<feature type="domain" description="PLAT" evidence="12">
    <location>
        <begin position="7"/>
        <end position="146"/>
    </location>
</feature>
<comment type="caution">
    <text evidence="14">The sequence shown here is derived from an EMBL/GenBank/DDBJ whole genome shotgun (WGS) entry which is preliminary data.</text>
</comment>
<dbReference type="InterPro" id="IPR036392">
    <property type="entry name" value="PLAT/LH2_dom_sf"/>
</dbReference>
<keyword evidence="6" id="KW-0223">Dioxygenase</keyword>
<dbReference type="Gene3D" id="4.10.375.10">
    <property type="entry name" value="Lipoxygenase-1, Domain 2"/>
    <property type="match status" value="1"/>
</dbReference>
<dbReference type="Gene3D" id="1.20.245.10">
    <property type="entry name" value="Lipoxygenase-1, Domain 5"/>
    <property type="match status" value="1"/>
</dbReference>
<evidence type="ECO:0000256" key="7">
    <source>
        <dbReference type="ARBA" id="ARBA00023002"/>
    </source>
</evidence>
<feature type="region of interest" description="Disordered" evidence="11">
    <location>
        <begin position="211"/>
        <end position="257"/>
    </location>
</feature>
<dbReference type="SUPFAM" id="SSF49723">
    <property type="entry name" value="Lipase/lipooxygenase domain (PLAT/LH2 domain)"/>
    <property type="match status" value="1"/>
</dbReference>
<evidence type="ECO:0000256" key="9">
    <source>
        <dbReference type="ARBA" id="ARBA00023160"/>
    </source>
</evidence>
<keyword evidence="8" id="KW-0443">Lipid metabolism</keyword>
<dbReference type="GO" id="GO:0016702">
    <property type="term" value="F:oxidoreductase activity, acting on single donors with incorporation of molecular oxygen, incorporation of two atoms of oxygen"/>
    <property type="evidence" value="ECO:0007669"/>
    <property type="project" value="InterPro"/>
</dbReference>
<comment type="caution">
    <text evidence="10">Lacks conserved residue(s) required for the propagation of feature annotation.</text>
</comment>
<dbReference type="Gene3D" id="4.10.372.10">
    <property type="entry name" value="Lipoxygenase-1, Domain 3"/>
    <property type="match status" value="1"/>
</dbReference>
<dbReference type="SMART" id="SM00308">
    <property type="entry name" value="LH2"/>
    <property type="match status" value="1"/>
</dbReference>
<feature type="compositionally biased region" description="Polar residues" evidence="11">
    <location>
        <begin position="247"/>
        <end position="256"/>
    </location>
</feature>
<evidence type="ECO:0000256" key="2">
    <source>
        <dbReference type="ARBA" id="ARBA00022516"/>
    </source>
</evidence>
<organism evidence="14 15">
    <name type="scientific">Adiantum capillus-veneris</name>
    <name type="common">Maidenhair fern</name>
    <dbReference type="NCBI Taxonomy" id="13818"/>
    <lineage>
        <taxon>Eukaryota</taxon>
        <taxon>Viridiplantae</taxon>
        <taxon>Streptophyta</taxon>
        <taxon>Embryophyta</taxon>
        <taxon>Tracheophyta</taxon>
        <taxon>Polypodiopsida</taxon>
        <taxon>Polypodiidae</taxon>
        <taxon>Polypodiales</taxon>
        <taxon>Pteridineae</taxon>
        <taxon>Pteridaceae</taxon>
        <taxon>Vittarioideae</taxon>
        <taxon>Adiantum</taxon>
    </lineage>
</organism>
<protein>
    <recommendedName>
        <fullName evidence="16">Lipoxygenase</fullName>
    </recommendedName>
</protein>
<dbReference type="PANTHER" id="PTHR11771">
    <property type="entry name" value="LIPOXYGENASE"/>
    <property type="match status" value="1"/>
</dbReference>
<dbReference type="PROSITE" id="PS50095">
    <property type="entry name" value="PLAT"/>
    <property type="match status" value="1"/>
</dbReference>
<dbReference type="GO" id="GO:0046872">
    <property type="term" value="F:metal ion binding"/>
    <property type="evidence" value="ECO:0007669"/>
    <property type="project" value="UniProtKB-KW"/>
</dbReference>
<dbReference type="EMBL" id="JABFUD020000011">
    <property type="protein sequence ID" value="KAI5073504.1"/>
    <property type="molecule type" value="Genomic_DNA"/>
</dbReference>
<evidence type="ECO:0000256" key="4">
    <source>
        <dbReference type="ARBA" id="ARBA00022767"/>
    </source>
</evidence>
<evidence type="ECO:0000256" key="8">
    <source>
        <dbReference type="ARBA" id="ARBA00023098"/>
    </source>
</evidence>
<feature type="domain" description="Lipoxygenase" evidence="13">
    <location>
        <begin position="149"/>
        <end position="822"/>
    </location>
</feature>
<evidence type="ECO:0000256" key="5">
    <source>
        <dbReference type="ARBA" id="ARBA00022832"/>
    </source>
</evidence>
<accession>A0A9D4USY7</accession>